<reference evidence="1 2" key="1">
    <citation type="submission" date="2024-12" db="EMBL/GenBank/DDBJ databases">
        <authorList>
            <person name="Hu S."/>
        </authorList>
    </citation>
    <scope>NUCLEOTIDE SEQUENCE [LARGE SCALE GENOMIC DNA]</scope>
    <source>
        <strain evidence="1 2">P-25</strain>
    </source>
</reference>
<dbReference type="NCBIfam" id="TIGR04256">
    <property type="entry name" value="GxxExxY"/>
    <property type="match status" value="1"/>
</dbReference>
<name>A0ABW9JGK9_9SPHI</name>
<gene>
    <name evidence="1" type="ORF">E5L68_005720</name>
</gene>
<organism evidence="1 2">
    <name type="scientific">Pedobacter helvus</name>
    <dbReference type="NCBI Taxonomy" id="2563444"/>
    <lineage>
        <taxon>Bacteria</taxon>
        <taxon>Pseudomonadati</taxon>
        <taxon>Bacteroidota</taxon>
        <taxon>Sphingobacteriia</taxon>
        <taxon>Sphingobacteriales</taxon>
        <taxon>Sphingobacteriaceae</taxon>
        <taxon>Pedobacter</taxon>
    </lineage>
</organism>
<dbReference type="Pfam" id="PF13366">
    <property type="entry name" value="PDDEXK_3"/>
    <property type="match status" value="1"/>
</dbReference>
<dbReference type="RefSeq" id="WP_212751584.1">
    <property type="nucleotide sequence ID" value="NZ_SRMP02000006.1"/>
</dbReference>
<proteinExistence type="predicted"/>
<dbReference type="Proteomes" id="UP001517367">
    <property type="component" value="Unassembled WGS sequence"/>
</dbReference>
<protein>
    <submittedName>
        <fullName evidence="1">GxxExxY protein</fullName>
    </submittedName>
</protein>
<dbReference type="EMBL" id="SRMP02000006">
    <property type="protein sequence ID" value="MFN0290878.1"/>
    <property type="molecule type" value="Genomic_DNA"/>
</dbReference>
<comment type="caution">
    <text evidence="1">The sequence shown here is derived from an EMBL/GenBank/DDBJ whole genome shotgun (WGS) entry which is preliminary data.</text>
</comment>
<sequence length="71" mass="8123">MTTNLGPGLLESVYHQYLERELQLKNISYLSEHVIDVEYKDIVVNTARRIDLLVENCLIIELKSVDSSSNS</sequence>
<dbReference type="InterPro" id="IPR026350">
    <property type="entry name" value="GxxExxY"/>
</dbReference>
<accession>A0ABW9JGK9</accession>
<keyword evidence="2" id="KW-1185">Reference proteome</keyword>
<evidence type="ECO:0000313" key="1">
    <source>
        <dbReference type="EMBL" id="MFN0290878.1"/>
    </source>
</evidence>
<evidence type="ECO:0000313" key="2">
    <source>
        <dbReference type="Proteomes" id="UP001517367"/>
    </source>
</evidence>